<evidence type="ECO:0000256" key="2">
    <source>
        <dbReference type="ARBA" id="ARBA00006683"/>
    </source>
</evidence>
<evidence type="ECO:0000256" key="6">
    <source>
        <dbReference type="ARBA" id="ARBA00022679"/>
    </source>
</evidence>
<evidence type="ECO:0000256" key="14">
    <source>
        <dbReference type="ARBA" id="ARBA00051245"/>
    </source>
</evidence>
<dbReference type="RefSeq" id="WP_154943435.1">
    <property type="nucleotide sequence ID" value="NZ_VIXA01000005.1"/>
</dbReference>
<keyword evidence="10" id="KW-0067">ATP-binding</keyword>
<dbReference type="InterPro" id="IPR050445">
    <property type="entry name" value="Bact_polysacc_biosynth/exp"/>
</dbReference>
<evidence type="ECO:0000256" key="3">
    <source>
        <dbReference type="ARBA" id="ARBA00007316"/>
    </source>
</evidence>
<feature type="domain" description="CobQ/CobB/MinD/ParA nucleotide binding" evidence="17">
    <location>
        <begin position="273"/>
        <end position="440"/>
    </location>
</feature>
<keyword evidence="9" id="KW-0418">Kinase</keyword>
<gene>
    <name evidence="19" type="ORF">FHX75_15273</name>
</gene>
<evidence type="ECO:0000256" key="8">
    <source>
        <dbReference type="ARBA" id="ARBA00022741"/>
    </source>
</evidence>
<evidence type="ECO:0000313" key="20">
    <source>
        <dbReference type="Proteomes" id="UP000319927"/>
    </source>
</evidence>
<keyword evidence="6" id="KW-0808">Transferase</keyword>
<evidence type="ECO:0000256" key="5">
    <source>
        <dbReference type="ARBA" id="ARBA00022475"/>
    </source>
</evidence>
<feature type="transmembrane region" description="Helical" evidence="16">
    <location>
        <begin position="12"/>
        <end position="30"/>
    </location>
</feature>
<dbReference type="PANTHER" id="PTHR32309:SF13">
    <property type="entry name" value="FERRIC ENTEROBACTIN TRANSPORT PROTEIN FEPE"/>
    <property type="match status" value="1"/>
</dbReference>
<comment type="similarity">
    <text evidence="2">Belongs to the CpsC/CapA family.</text>
</comment>
<dbReference type="EC" id="2.7.10.2" evidence="4"/>
<dbReference type="Pfam" id="PF02706">
    <property type="entry name" value="Wzz"/>
    <property type="match status" value="1"/>
</dbReference>
<dbReference type="GO" id="GO:0004715">
    <property type="term" value="F:non-membrane spanning protein tyrosine kinase activity"/>
    <property type="evidence" value="ECO:0007669"/>
    <property type="project" value="UniProtKB-EC"/>
</dbReference>
<dbReference type="Proteomes" id="UP000319927">
    <property type="component" value="Unassembled WGS sequence"/>
</dbReference>
<name>A0A561VHU7_9ACTN</name>
<accession>A0A561VHU7</accession>
<dbReference type="GO" id="GO:0042802">
    <property type="term" value="F:identical protein binding"/>
    <property type="evidence" value="ECO:0007669"/>
    <property type="project" value="UniProtKB-ARBA"/>
</dbReference>
<evidence type="ECO:0000256" key="10">
    <source>
        <dbReference type="ARBA" id="ARBA00022840"/>
    </source>
</evidence>
<dbReference type="SUPFAM" id="SSF52540">
    <property type="entry name" value="P-loop containing nucleoside triphosphate hydrolases"/>
    <property type="match status" value="1"/>
</dbReference>
<comment type="subcellular location">
    <subcellularLocation>
        <location evidence="1">Cell membrane</location>
        <topology evidence="1">Multi-pass membrane protein</topology>
    </subcellularLocation>
</comment>
<evidence type="ECO:0000259" key="18">
    <source>
        <dbReference type="Pfam" id="PF02706"/>
    </source>
</evidence>
<dbReference type="EMBL" id="VIXA01000005">
    <property type="protein sequence ID" value="TWG11181.1"/>
    <property type="molecule type" value="Genomic_DNA"/>
</dbReference>
<dbReference type="PANTHER" id="PTHR32309">
    <property type="entry name" value="TYROSINE-PROTEIN KINASE"/>
    <property type="match status" value="1"/>
</dbReference>
<keyword evidence="7 16" id="KW-0812">Transmembrane</keyword>
<dbReference type="AlphaFoldDB" id="A0A561VHU7"/>
<dbReference type="GO" id="GO:0005524">
    <property type="term" value="F:ATP binding"/>
    <property type="evidence" value="ECO:0007669"/>
    <property type="project" value="UniProtKB-KW"/>
</dbReference>
<keyword evidence="12 16" id="KW-0472">Membrane</keyword>
<comment type="similarity">
    <text evidence="3">Belongs to the CpsD/CapB family.</text>
</comment>
<evidence type="ECO:0000256" key="1">
    <source>
        <dbReference type="ARBA" id="ARBA00004651"/>
    </source>
</evidence>
<dbReference type="InterPro" id="IPR027417">
    <property type="entry name" value="P-loop_NTPase"/>
</dbReference>
<evidence type="ECO:0000256" key="15">
    <source>
        <dbReference type="SAM" id="MobiDB-lite"/>
    </source>
</evidence>
<evidence type="ECO:0000259" key="17">
    <source>
        <dbReference type="Pfam" id="PF01656"/>
    </source>
</evidence>
<evidence type="ECO:0000256" key="4">
    <source>
        <dbReference type="ARBA" id="ARBA00011903"/>
    </source>
</evidence>
<dbReference type="NCBIfam" id="TIGR01007">
    <property type="entry name" value="eps_fam"/>
    <property type="match status" value="1"/>
</dbReference>
<dbReference type="CDD" id="cd05387">
    <property type="entry name" value="BY-kinase"/>
    <property type="match status" value="1"/>
</dbReference>
<dbReference type="Gene3D" id="3.40.50.300">
    <property type="entry name" value="P-loop containing nucleotide triphosphate hydrolases"/>
    <property type="match status" value="1"/>
</dbReference>
<dbReference type="InterPro" id="IPR005702">
    <property type="entry name" value="Wzc-like_C"/>
</dbReference>
<dbReference type="GO" id="GO:0005886">
    <property type="term" value="C:plasma membrane"/>
    <property type="evidence" value="ECO:0007669"/>
    <property type="project" value="UniProtKB-SubCell"/>
</dbReference>
<feature type="domain" description="Polysaccharide chain length determinant N-terminal" evidence="18">
    <location>
        <begin position="2"/>
        <end position="89"/>
    </location>
</feature>
<evidence type="ECO:0000256" key="11">
    <source>
        <dbReference type="ARBA" id="ARBA00022989"/>
    </source>
</evidence>
<keyword evidence="13" id="KW-0829">Tyrosine-protein kinase</keyword>
<dbReference type="OrthoDB" id="9812433at2"/>
<sequence>MSLADYIRLIRAHWIMVVLATASGVTLAAIHSATQSPVYEATVQLFVSASGKEGDNSQLNQGGIFSQQRVKSYAALVASPDVAQTVITSLDLPYTPAELVKNIETETPPDTVLLDITVRDGSPERARDIANEIAEEFPRLVDKIETPKGETNSPVKVSVTQQATASDEPVAPRTKLNVALGLILGLGLGLGGAILRGTFDRTIRGKRDAEQAAGAPVLGAAPQDSKKSRNPLIADEQATARAEAFRQLRTNIRFLSIDRRITSFVVTSSLPAEGKTTTAANLAIALAQAGQAVVLVDADLRRPSVADTFALSNGVGLTNVLLGDVGVNQAMQQWRGDLPLYILPAGPTPPNPSELLGSTRLTKVVASLESAGMTVIFDSPPLLPVTDAAIIARMTGGALVVARAGSTRTDQLATAVQSLRSVGAPVLGLVVNRVKPEKAILQNSYYNTPAPRRSRSKS</sequence>
<dbReference type="FunFam" id="3.40.50.300:FF:000527">
    <property type="entry name" value="Tyrosine-protein kinase etk"/>
    <property type="match status" value="1"/>
</dbReference>
<keyword evidence="8" id="KW-0547">Nucleotide-binding</keyword>
<evidence type="ECO:0000256" key="13">
    <source>
        <dbReference type="ARBA" id="ARBA00023137"/>
    </source>
</evidence>
<feature type="transmembrane region" description="Helical" evidence="16">
    <location>
        <begin position="178"/>
        <end position="199"/>
    </location>
</feature>
<comment type="catalytic activity">
    <reaction evidence="14">
        <text>L-tyrosyl-[protein] + ATP = O-phospho-L-tyrosyl-[protein] + ADP + H(+)</text>
        <dbReference type="Rhea" id="RHEA:10596"/>
        <dbReference type="Rhea" id="RHEA-COMP:10136"/>
        <dbReference type="Rhea" id="RHEA-COMP:20101"/>
        <dbReference type="ChEBI" id="CHEBI:15378"/>
        <dbReference type="ChEBI" id="CHEBI:30616"/>
        <dbReference type="ChEBI" id="CHEBI:46858"/>
        <dbReference type="ChEBI" id="CHEBI:61978"/>
        <dbReference type="ChEBI" id="CHEBI:456216"/>
        <dbReference type="EC" id="2.7.10.2"/>
    </reaction>
</comment>
<reference evidence="19 20" key="1">
    <citation type="submission" date="2019-06" db="EMBL/GenBank/DDBJ databases">
        <title>Sequencing the genomes of 1000 actinobacteria strains.</title>
        <authorList>
            <person name="Klenk H.-P."/>
        </authorList>
    </citation>
    <scope>NUCLEOTIDE SEQUENCE [LARGE SCALE GENOMIC DNA]</scope>
    <source>
        <strain evidence="19 20">DSM 102131</strain>
    </source>
</reference>
<keyword evidence="11 16" id="KW-1133">Transmembrane helix</keyword>
<dbReference type="Pfam" id="PF01656">
    <property type="entry name" value="CbiA"/>
    <property type="match status" value="1"/>
</dbReference>
<dbReference type="InterPro" id="IPR002586">
    <property type="entry name" value="CobQ/CobB/MinD/ParA_Nub-bd_dom"/>
</dbReference>
<keyword evidence="20" id="KW-1185">Reference proteome</keyword>
<organism evidence="19 20">
    <name type="scientific">Micromonospora palomenae</name>
    <dbReference type="NCBI Taxonomy" id="1461247"/>
    <lineage>
        <taxon>Bacteria</taxon>
        <taxon>Bacillati</taxon>
        <taxon>Actinomycetota</taxon>
        <taxon>Actinomycetes</taxon>
        <taxon>Micromonosporales</taxon>
        <taxon>Micromonosporaceae</taxon>
        <taxon>Micromonospora</taxon>
    </lineage>
</organism>
<keyword evidence="5" id="KW-1003">Cell membrane</keyword>
<comment type="caution">
    <text evidence="19">The sequence shown here is derived from an EMBL/GenBank/DDBJ whole genome shotgun (WGS) entry which is preliminary data.</text>
</comment>
<dbReference type="InterPro" id="IPR003856">
    <property type="entry name" value="LPS_length_determ_N"/>
</dbReference>
<evidence type="ECO:0000256" key="7">
    <source>
        <dbReference type="ARBA" id="ARBA00022692"/>
    </source>
</evidence>
<proteinExistence type="inferred from homology"/>
<protein>
    <recommendedName>
        <fullName evidence="4">non-specific protein-tyrosine kinase</fullName>
        <ecNumber evidence="4">2.7.10.2</ecNumber>
    </recommendedName>
</protein>
<evidence type="ECO:0000256" key="9">
    <source>
        <dbReference type="ARBA" id="ARBA00022777"/>
    </source>
</evidence>
<evidence type="ECO:0000256" key="16">
    <source>
        <dbReference type="SAM" id="Phobius"/>
    </source>
</evidence>
<evidence type="ECO:0000256" key="12">
    <source>
        <dbReference type="ARBA" id="ARBA00023136"/>
    </source>
</evidence>
<feature type="region of interest" description="Disordered" evidence="15">
    <location>
        <begin position="210"/>
        <end position="230"/>
    </location>
</feature>
<evidence type="ECO:0000313" key="19">
    <source>
        <dbReference type="EMBL" id="TWG11181.1"/>
    </source>
</evidence>